<proteinExistence type="inferred from homology"/>
<dbReference type="SUPFAM" id="SSF51197">
    <property type="entry name" value="Clavaminate synthase-like"/>
    <property type="match status" value="1"/>
</dbReference>
<reference evidence="4 5" key="1">
    <citation type="submission" date="2022-03" db="EMBL/GenBank/DDBJ databases">
        <title>Genome data of Colletotrichum spp.</title>
        <authorList>
            <person name="Utami Y.D."/>
            <person name="Hiruma K."/>
        </authorList>
    </citation>
    <scope>NUCLEOTIDE SEQUENCE [LARGE SCALE GENOMIC DNA]</scope>
    <source>
        <strain evidence="4 5">MAFF 239500</strain>
    </source>
</reference>
<comment type="similarity">
    <text evidence="1 2">Belongs to the iron/ascorbate-dependent oxidoreductase family.</text>
</comment>
<dbReference type="Pfam" id="PF03171">
    <property type="entry name" value="2OG-FeII_Oxy"/>
    <property type="match status" value="1"/>
</dbReference>
<dbReference type="GeneID" id="73332778"/>
<evidence type="ECO:0000256" key="2">
    <source>
        <dbReference type="RuleBase" id="RU003682"/>
    </source>
</evidence>
<dbReference type="InterPro" id="IPR026992">
    <property type="entry name" value="DIOX_N"/>
</dbReference>
<dbReference type="EMBL" id="BQXU01000054">
    <property type="protein sequence ID" value="GKT51795.1"/>
    <property type="molecule type" value="Genomic_DNA"/>
</dbReference>
<name>A0AA37UQ50_9PEZI</name>
<organism evidence="4 5">
    <name type="scientific">Colletotrichum spaethianum</name>
    <dbReference type="NCBI Taxonomy" id="700344"/>
    <lineage>
        <taxon>Eukaryota</taxon>
        <taxon>Fungi</taxon>
        <taxon>Dikarya</taxon>
        <taxon>Ascomycota</taxon>
        <taxon>Pezizomycotina</taxon>
        <taxon>Sordariomycetes</taxon>
        <taxon>Hypocreomycetidae</taxon>
        <taxon>Glomerellales</taxon>
        <taxon>Glomerellaceae</taxon>
        <taxon>Colletotrichum</taxon>
        <taxon>Colletotrichum spaethianum species complex</taxon>
    </lineage>
</organism>
<evidence type="ECO:0000313" key="5">
    <source>
        <dbReference type="Proteomes" id="UP001055115"/>
    </source>
</evidence>
<dbReference type="PANTHER" id="PTHR47990">
    <property type="entry name" value="2-OXOGLUTARATE (2OG) AND FE(II)-DEPENDENT OXYGENASE SUPERFAMILY PROTEIN-RELATED"/>
    <property type="match status" value="1"/>
</dbReference>
<keyword evidence="2" id="KW-0479">Metal-binding</keyword>
<evidence type="ECO:0000256" key="1">
    <source>
        <dbReference type="ARBA" id="ARBA00008056"/>
    </source>
</evidence>
<keyword evidence="2" id="KW-0408">Iron</keyword>
<keyword evidence="5" id="KW-1185">Reference proteome</keyword>
<dbReference type="InterPro" id="IPR005123">
    <property type="entry name" value="Oxoglu/Fe-dep_dioxygenase_dom"/>
</dbReference>
<dbReference type="GO" id="GO:0046872">
    <property type="term" value="F:metal ion binding"/>
    <property type="evidence" value="ECO:0007669"/>
    <property type="project" value="UniProtKB-KW"/>
</dbReference>
<dbReference type="Gene3D" id="2.60.120.330">
    <property type="entry name" value="B-lactam Antibiotic, Isopenicillin N Synthase, Chain"/>
    <property type="match status" value="1"/>
</dbReference>
<protein>
    <submittedName>
        <fullName evidence="4">Oxidoreductase vrtI</fullName>
    </submittedName>
</protein>
<gene>
    <name evidence="4" type="ORF">ColSpa_11976</name>
</gene>
<dbReference type="Pfam" id="PF14226">
    <property type="entry name" value="DIOX_N"/>
    <property type="match status" value="1"/>
</dbReference>
<evidence type="ECO:0000259" key="3">
    <source>
        <dbReference type="PROSITE" id="PS51471"/>
    </source>
</evidence>
<dbReference type="AlphaFoldDB" id="A0AA37UQ50"/>
<sequence length="349" mass="39219">MSKMDSARFEGPSQGNTANLSVISIQKLLSDDAEEASRLFSACSEWGFFCLDLGSDEIESYRATTSLLNDFAVQYFNKPLEEKMQDTNHAWETFNICGYKPRSLDTGNMEGKKDGCEGLRLPADAILLPRTHLRFPRGAEMHRDLAGTFIEQSHAIATLILSRLSTSLDLTGASRLENLHRADQPSTSTAVMQHYPFEGDLPADTSSGHFAHTDTGSVTILFNTEWGLQVCNPHSEEWQYVPPARGAHAIVNIGDTVKFLTAGRLKSCLHRVVPYLDRWTRGSRYAIIFFLRANNQVEFEDLEGQRWNAHDWLNRKFLNYRSPHEVQKQSPMATGRLGFVGLWKAGMTA</sequence>
<feature type="domain" description="Fe2OG dioxygenase" evidence="3">
    <location>
        <begin position="181"/>
        <end position="293"/>
    </location>
</feature>
<dbReference type="InterPro" id="IPR050231">
    <property type="entry name" value="Iron_ascorbate_oxido_reductase"/>
</dbReference>
<dbReference type="GO" id="GO:0044283">
    <property type="term" value="P:small molecule biosynthetic process"/>
    <property type="evidence" value="ECO:0007669"/>
    <property type="project" value="UniProtKB-ARBA"/>
</dbReference>
<dbReference type="InterPro" id="IPR027443">
    <property type="entry name" value="IPNS-like_sf"/>
</dbReference>
<dbReference type="GO" id="GO:0016491">
    <property type="term" value="F:oxidoreductase activity"/>
    <property type="evidence" value="ECO:0007669"/>
    <property type="project" value="UniProtKB-KW"/>
</dbReference>
<dbReference type="Proteomes" id="UP001055115">
    <property type="component" value="Unassembled WGS sequence"/>
</dbReference>
<dbReference type="PROSITE" id="PS51471">
    <property type="entry name" value="FE2OG_OXY"/>
    <property type="match status" value="1"/>
</dbReference>
<keyword evidence="2" id="KW-0560">Oxidoreductase</keyword>
<evidence type="ECO:0000313" key="4">
    <source>
        <dbReference type="EMBL" id="GKT51795.1"/>
    </source>
</evidence>
<dbReference type="RefSeq" id="XP_049134145.1">
    <property type="nucleotide sequence ID" value="XM_049278188.1"/>
</dbReference>
<dbReference type="InterPro" id="IPR044861">
    <property type="entry name" value="IPNS-like_FE2OG_OXY"/>
</dbReference>
<comment type="caution">
    <text evidence="4">The sequence shown here is derived from an EMBL/GenBank/DDBJ whole genome shotgun (WGS) entry which is preliminary data.</text>
</comment>
<accession>A0AA37UQ50</accession>